<sequence>MINKFKQYFTNKFNQWLTVRVPVAKQFELTNRNIFIFPTRFGFAYLAVLVLLFLLGTNYQNNVIILLCYLMGSFFITAKLTAFFNLKGLIIKAEPYAQGFKGQDIPVAISLEARSAKHGIVLGFDKQSTTQLKHIGNDAKTTPANRQAQVTIYYQANKRGVLSPGRVKVFSEHAFGLFRVWSWLDFGHELVVYPHPMAIASKHLLEMPNQAQDGEQLVSDRDGDEFKELTAYKPGESMARVAWKQLARGQGKLTKHYHQLSGQRRELSLDMLPPVSIEQKLSYLCYLVLQYSQASYAFGLSLAHQKISADHGEQHKQQCLRALAEFGG</sequence>
<evidence type="ECO:0000256" key="1">
    <source>
        <dbReference type="SAM" id="Phobius"/>
    </source>
</evidence>
<keyword evidence="1" id="KW-0812">Transmembrane</keyword>
<dbReference type="PANTHER" id="PTHR34351:SF1">
    <property type="entry name" value="SLR1927 PROTEIN"/>
    <property type="match status" value="1"/>
</dbReference>
<dbReference type="OrthoDB" id="5298497at2"/>
<feature type="transmembrane region" description="Helical" evidence="1">
    <location>
        <begin position="34"/>
        <end position="57"/>
    </location>
</feature>
<keyword evidence="1" id="KW-0472">Membrane</keyword>
<name>A0A3E0TSA9_9GAMM</name>
<gene>
    <name evidence="2" type="ORF">DXX93_09955</name>
</gene>
<keyword evidence="1" id="KW-1133">Transmembrane helix</keyword>
<evidence type="ECO:0000313" key="3">
    <source>
        <dbReference type="Proteomes" id="UP000256478"/>
    </source>
</evidence>
<accession>A0A3E0TSA9</accession>
<dbReference type="EMBL" id="QUOU01000001">
    <property type="protein sequence ID" value="REL26862.1"/>
    <property type="molecule type" value="Genomic_DNA"/>
</dbReference>
<proteinExistence type="predicted"/>
<dbReference type="Proteomes" id="UP000256478">
    <property type="component" value="Unassembled WGS sequence"/>
</dbReference>
<comment type="caution">
    <text evidence="2">The sequence shown here is derived from an EMBL/GenBank/DDBJ whole genome shotgun (WGS) entry which is preliminary data.</text>
</comment>
<dbReference type="AlphaFoldDB" id="A0A3E0TSA9"/>
<evidence type="ECO:0000313" key="2">
    <source>
        <dbReference type="EMBL" id="REL26862.1"/>
    </source>
</evidence>
<reference evidence="2 3" key="1">
    <citation type="submission" date="2018-08" db="EMBL/GenBank/DDBJ databases">
        <title>Thalassotalea euphylliae genome.</title>
        <authorList>
            <person name="Summers S."/>
            <person name="Rice S.A."/>
            <person name="Freckelton M.L."/>
            <person name="Nedved B.T."/>
            <person name="Hadfield M.G."/>
        </authorList>
    </citation>
    <scope>NUCLEOTIDE SEQUENCE [LARGE SCALE GENOMIC DNA]</scope>
    <source>
        <strain evidence="2 3">H1</strain>
    </source>
</reference>
<dbReference type="PANTHER" id="PTHR34351">
    <property type="entry name" value="SLR1927 PROTEIN-RELATED"/>
    <property type="match status" value="1"/>
</dbReference>
<dbReference type="RefSeq" id="WP_116007965.1">
    <property type="nucleotide sequence ID" value="NZ_QUOU01000001.1"/>
</dbReference>
<protein>
    <submittedName>
        <fullName evidence="2">DUF58 domain-containing protein</fullName>
    </submittedName>
</protein>
<organism evidence="2 3">
    <name type="scientific">Thalassotalea euphylliae</name>
    <dbReference type="NCBI Taxonomy" id="1655234"/>
    <lineage>
        <taxon>Bacteria</taxon>
        <taxon>Pseudomonadati</taxon>
        <taxon>Pseudomonadota</taxon>
        <taxon>Gammaproteobacteria</taxon>
        <taxon>Alteromonadales</taxon>
        <taxon>Colwelliaceae</taxon>
        <taxon>Thalassotalea</taxon>
    </lineage>
</organism>
<feature type="transmembrane region" description="Helical" evidence="1">
    <location>
        <begin position="63"/>
        <end position="86"/>
    </location>
</feature>